<dbReference type="AlphaFoldDB" id="A0A072PGD4"/>
<dbReference type="PANTHER" id="PTHR43791:SF52">
    <property type="entry name" value="TRANSPORTER, PUTATIVE (AFU_ORTHOLOGUE AFUA_1G11820)-RELATED"/>
    <property type="match status" value="1"/>
</dbReference>
<dbReference type="InterPro" id="IPR036259">
    <property type="entry name" value="MFS_trans_sf"/>
</dbReference>
<evidence type="ECO:0000256" key="1">
    <source>
        <dbReference type="ARBA" id="ARBA00004141"/>
    </source>
</evidence>
<dbReference type="PROSITE" id="PS50850">
    <property type="entry name" value="MFS"/>
    <property type="match status" value="1"/>
</dbReference>
<dbReference type="GeneID" id="25281186"/>
<dbReference type="InterPro" id="IPR020846">
    <property type="entry name" value="MFS_dom"/>
</dbReference>
<dbReference type="InterPro" id="IPR011701">
    <property type="entry name" value="MFS"/>
</dbReference>
<dbReference type="Pfam" id="PF07690">
    <property type="entry name" value="MFS_1"/>
    <property type="match status" value="1"/>
</dbReference>
<evidence type="ECO:0000256" key="5">
    <source>
        <dbReference type="ARBA" id="ARBA00023136"/>
    </source>
</evidence>
<dbReference type="EMBL" id="AMGV01000004">
    <property type="protein sequence ID" value="KEF58343.1"/>
    <property type="molecule type" value="Genomic_DNA"/>
</dbReference>
<dbReference type="Gene3D" id="1.20.1250.20">
    <property type="entry name" value="MFS general substrate transporter like domains"/>
    <property type="match status" value="2"/>
</dbReference>
<dbReference type="Proteomes" id="UP000027920">
    <property type="component" value="Unassembled WGS sequence"/>
</dbReference>
<accession>A0A072PGD4</accession>
<dbReference type="HOGENOM" id="CLU_001265_0_1_1"/>
<evidence type="ECO:0000313" key="8">
    <source>
        <dbReference type="EMBL" id="KEF58343.1"/>
    </source>
</evidence>
<reference evidence="8 9" key="1">
    <citation type="submission" date="2013-03" db="EMBL/GenBank/DDBJ databases">
        <title>The Genome Sequence of Exophiala aquamarina CBS 119918.</title>
        <authorList>
            <consortium name="The Broad Institute Genomics Platform"/>
            <person name="Cuomo C."/>
            <person name="de Hoog S."/>
            <person name="Gorbushina A."/>
            <person name="Walker B."/>
            <person name="Young S.K."/>
            <person name="Zeng Q."/>
            <person name="Gargeya S."/>
            <person name="Fitzgerald M."/>
            <person name="Haas B."/>
            <person name="Abouelleil A."/>
            <person name="Allen A.W."/>
            <person name="Alvarado L."/>
            <person name="Arachchi H.M."/>
            <person name="Berlin A.M."/>
            <person name="Chapman S.B."/>
            <person name="Gainer-Dewar J."/>
            <person name="Goldberg J."/>
            <person name="Griggs A."/>
            <person name="Gujja S."/>
            <person name="Hansen M."/>
            <person name="Howarth C."/>
            <person name="Imamovic A."/>
            <person name="Ireland A."/>
            <person name="Larimer J."/>
            <person name="McCowan C."/>
            <person name="Murphy C."/>
            <person name="Pearson M."/>
            <person name="Poon T.W."/>
            <person name="Priest M."/>
            <person name="Roberts A."/>
            <person name="Saif S."/>
            <person name="Shea T."/>
            <person name="Sisk P."/>
            <person name="Sykes S."/>
            <person name="Wortman J."/>
            <person name="Nusbaum C."/>
            <person name="Birren B."/>
        </authorList>
    </citation>
    <scope>NUCLEOTIDE SEQUENCE [LARGE SCALE GENOMIC DNA]</scope>
    <source>
        <strain evidence="8 9">CBS 119918</strain>
    </source>
</reference>
<dbReference type="RefSeq" id="XP_013260933.1">
    <property type="nucleotide sequence ID" value="XM_013405479.1"/>
</dbReference>
<keyword evidence="3 6" id="KW-0812">Transmembrane</keyword>
<feature type="transmembrane region" description="Helical" evidence="6">
    <location>
        <begin position="315"/>
        <end position="334"/>
    </location>
</feature>
<gene>
    <name evidence="8" type="ORF">A1O9_06269</name>
</gene>
<feature type="transmembrane region" description="Helical" evidence="6">
    <location>
        <begin position="346"/>
        <end position="365"/>
    </location>
</feature>
<keyword evidence="4 6" id="KW-1133">Transmembrane helix</keyword>
<dbReference type="GO" id="GO:0022857">
    <property type="term" value="F:transmembrane transporter activity"/>
    <property type="evidence" value="ECO:0007669"/>
    <property type="project" value="InterPro"/>
</dbReference>
<feature type="transmembrane region" description="Helical" evidence="6">
    <location>
        <begin position="283"/>
        <end position="303"/>
    </location>
</feature>
<dbReference type="VEuPathDB" id="FungiDB:A1O9_06269"/>
<organism evidence="8 9">
    <name type="scientific">Exophiala aquamarina CBS 119918</name>
    <dbReference type="NCBI Taxonomy" id="1182545"/>
    <lineage>
        <taxon>Eukaryota</taxon>
        <taxon>Fungi</taxon>
        <taxon>Dikarya</taxon>
        <taxon>Ascomycota</taxon>
        <taxon>Pezizomycotina</taxon>
        <taxon>Eurotiomycetes</taxon>
        <taxon>Chaetothyriomycetidae</taxon>
        <taxon>Chaetothyriales</taxon>
        <taxon>Herpotrichiellaceae</taxon>
        <taxon>Exophiala</taxon>
    </lineage>
</organism>
<feature type="transmembrane region" description="Helical" evidence="6">
    <location>
        <begin position="52"/>
        <end position="70"/>
    </location>
</feature>
<feature type="transmembrane region" description="Helical" evidence="6">
    <location>
        <begin position="371"/>
        <end position="392"/>
    </location>
</feature>
<sequence>METVPPATTYEADAEIKAKAYIEESPDQIEKISTQDYDHDAERKVLHKTDRILLPMLCLLLIVAFLDRTNIGNAKIQGMAADLDLDGSKYNIALFMFFIPYLILDVPWNMIMKHLRPSRYLSVLIFSWGVVTVGEGVTQSYAGLVVCRVLLGALEAGYFPGAIFLLAMYYSRYELHARMNIYYAAGSVSSAFGGLLAYAIAHMEDVGGYSAWRWIFILEGLVTCIVAVATFFFLPDWPEQAKHLNDAERTVLLRKLARDTKEFVEDKSSLQVFKDCMSTISALMYFGTAVTGSSSSYFLPSILKGLGWTSLKAQYMTIPIWMSSVVTSVTLGYVSDITNHRWAFSVGPLSVCVIGYVILLAQIHVSVGVRYMALFFIINGAFAAITVSLTWLNNNIVGQKRRGISTAIMLAFGNCGSILGSNVYLADEAPLYRTGYSVSCSMVILTMVAATCNVVYLRYENKQKAEGKRDHLLALPQAEKDALGDKHPEYRYTL</sequence>
<comment type="caution">
    <text evidence="8">The sequence shown here is derived from an EMBL/GenBank/DDBJ whole genome shotgun (WGS) entry which is preliminary data.</text>
</comment>
<evidence type="ECO:0000259" key="7">
    <source>
        <dbReference type="PROSITE" id="PS50850"/>
    </source>
</evidence>
<keyword evidence="5 6" id="KW-0472">Membrane</keyword>
<feature type="domain" description="Major facilitator superfamily (MFS) profile" evidence="7">
    <location>
        <begin position="53"/>
        <end position="464"/>
    </location>
</feature>
<dbReference type="PANTHER" id="PTHR43791">
    <property type="entry name" value="PERMEASE-RELATED"/>
    <property type="match status" value="1"/>
</dbReference>
<feature type="transmembrane region" description="Helical" evidence="6">
    <location>
        <begin position="436"/>
        <end position="459"/>
    </location>
</feature>
<dbReference type="OrthoDB" id="2985014at2759"/>
<feature type="transmembrane region" description="Helical" evidence="6">
    <location>
        <begin position="181"/>
        <end position="200"/>
    </location>
</feature>
<feature type="transmembrane region" description="Helical" evidence="6">
    <location>
        <begin position="149"/>
        <end position="169"/>
    </location>
</feature>
<feature type="transmembrane region" description="Helical" evidence="6">
    <location>
        <begin position="404"/>
        <end position="424"/>
    </location>
</feature>
<feature type="transmembrane region" description="Helical" evidence="6">
    <location>
        <begin position="90"/>
        <end position="108"/>
    </location>
</feature>
<dbReference type="FunFam" id="1.20.1250.20:FF:000013">
    <property type="entry name" value="MFS general substrate transporter"/>
    <property type="match status" value="1"/>
</dbReference>
<evidence type="ECO:0000256" key="2">
    <source>
        <dbReference type="ARBA" id="ARBA00022448"/>
    </source>
</evidence>
<dbReference type="SUPFAM" id="SSF103473">
    <property type="entry name" value="MFS general substrate transporter"/>
    <property type="match status" value="1"/>
</dbReference>
<evidence type="ECO:0000256" key="4">
    <source>
        <dbReference type="ARBA" id="ARBA00022989"/>
    </source>
</evidence>
<evidence type="ECO:0000256" key="6">
    <source>
        <dbReference type="SAM" id="Phobius"/>
    </source>
</evidence>
<proteinExistence type="predicted"/>
<dbReference type="GO" id="GO:0016020">
    <property type="term" value="C:membrane"/>
    <property type="evidence" value="ECO:0007669"/>
    <property type="project" value="UniProtKB-SubCell"/>
</dbReference>
<feature type="transmembrane region" description="Helical" evidence="6">
    <location>
        <begin position="212"/>
        <end position="234"/>
    </location>
</feature>
<comment type="subcellular location">
    <subcellularLocation>
        <location evidence="1">Membrane</location>
        <topology evidence="1">Multi-pass membrane protein</topology>
    </subcellularLocation>
</comment>
<keyword evidence="9" id="KW-1185">Reference proteome</keyword>
<evidence type="ECO:0000313" key="9">
    <source>
        <dbReference type="Proteomes" id="UP000027920"/>
    </source>
</evidence>
<protein>
    <recommendedName>
        <fullName evidence="7">Major facilitator superfamily (MFS) profile domain-containing protein</fullName>
    </recommendedName>
</protein>
<keyword evidence="2" id="KW-0813">Transport</keyword>
<dbReference type="FunFam" id="1.20.1250.20:FF:000034">
    <property type="entry name" value="MFS general substrate transporter"/>
    <property type="match status" value="1"/>
</dbReference>
<feature type="transmembrane region" description="Helical" evidence="6">
    <location>
        <begin position="120"/>
        <end position="137"/>
    </location>
</feature>
<name>A0A072PGD4_9EURO</name>
<evidence type="ECO:0000256" key="3">
    <source>
        <dbReference type="ARBA" id="ARBA00022692"/>
    </source>
</evidence>